<gene>
    <name evidence="1" type="ORF">LOK49_LG13G00098</name>
</gene>
<protein>
    <submittedName>
        <fullName evidence="1">DNA topoisomerase 1</fullName>
    </submittedName>
</protein>
<comment type="caution">
    <text evidence="1">The sequence shown here is derived from an EMBL/GenBank/DDBJ whole genome shotgun (WGS) entry which is preliminary data.</text>
</comment>
<dbReference type="Proteomes" id="UP001060215">
    <property type="component" value="Chromosome 14"/>
</dbReference>
<name>A0ACC0FH81_9ERIC</name>
<evidence type="ECO:0000313" key="1">
    <source>
        <dbReference type="EMBL" id="KAI7988070.1"/>
    </source>
</evidence>
<dbReference type="EMBL" id="CM045771">
    <property type="protein sequence ID" value="KAI7988070.1"/>
    <property type="molecule type" value="Genomic_DNA"/>
</dbReference>
<keyword evidence="2" id="KW-1185">Reference proteome</keyword>
<organism evidence="1 2">
    <name type="scientific">Camellia lanceoleosa</name>
    <dbReference type="NCBI Taxonomy" id="1840588"/>
    <lineage>
        <taxon>Eukaryota</taxon>
        <taxon>Viridiplantae</taxon>
        <taxon>Streptophyta</taxon>
        <taxon>Embryophyta</taxon>
        <taxon>Tracheophyta</taxon>
        <taxon>Spermatophyta</taxon>
        <taxon>Magnoliopsida</taxon>
        <taxon>eudicotyledons</taxon>
        <taxon>Gunneridae</taxon>
        <taxon>Pentapetalae</taxon>
        <taxon>asterids</taxon>
        <taxon>Ericales</taxon>
        <taxon>Theaceae</taxon>
        <taxon>Camellia</taxon>
    </lineage>
</organism>
<proteinExistence type="predicted"/>
<evidence type="ECO:0000313" key="2">
    <source>
        <dbReference type="Proteomes" id="UP001060215"/>
    </source>
</evidence>
<accession>A0ACC0FH81</accession>
<sequence length="291" mass="31863">MIAGKMLLVTGSDRWKIVAGYSLNSGTVEEPKILGLYPGSNEKILLKNGPYGFYVQLGEDRKGYLPKRASVSQAAAPLFLPMFVTLVLLLKHFDSITPEDAIELLRYPVTLGNHPDDGQPVVLKLAKFGFFSIRHQCTIAPVPKNLKPNDITFEKALELLLVKDLVQQWLVQFCNDATTVGMLQLHRVKQESESERPLVVAIKVTPILYGNLVANTAAGIAGGTGVMPGEDFYNRVEKGSIKLKKAPSFSFCKEGILVDGDTEAVETDMVILATGFKGVEKLKDILVSPTF</sequence>
<reference evidence="1 2" key="1">
    <citation type="journal article" date="2022" name="Plant J.">
        <title>Chromosome-level genome of Camellia lanceoleosa provides a valuable resource for understanding genome evolution and self-incompatibility.</title>
        <authorList>
            <person name="Gong W."/>
            <person name="Xiao S."/>
            <person name="Wang L."/>
            <person name="Liao Z."/>
            <person name="Chang Y."/>
            <person name="Mo W."/>
            <person name="Hu G."/>
            <person name="Li W."/>
            <person name="Zhao G."/>
            <person name="Zhu H."/>
            <person name="Hu X."/>
            <person name="Ji K."/>
            <person name="Xiang X."/>
            <person name="Song Q."/>
            <person name="Yuan D."/>
            <person name="Jin S."/>
            <person name="Zhang L."/>
        </authorList>
    </citation>
    <scope>NUCLEOTIDE SEQUENCE [LARGE SCALE GENOMIC DNA]</scope>
    <source>
        <strain evidence="1">SQ_2022a</strain>
    </source>
</reference>